<gene>
    <name evidence="1" type="ORF">MERR_LOCUS9283</name>
</gene>
<name>A0A6D2I5Q9_9BRAS</name>
<evidence type="ECO:0000313" key="2">
    <source>
        <dbReference type="Proteomes" id="UP000467841"/>
    </source>
</evidence>
<proteinExistence type="predicted"/>
<reference evidence="1" key="1">
    <citation type="submission" date="2020-01" db="EMBL/GenBank/DDBJ databases">
        <authorList>
            <person name="Mishra B."/>
        </authorList>
    </citation>
    <scope>NUCLEOTIDE SEQUENCE [LARGE SCALE GENOMIC DNA]</scope>
</reference>
<dbReference type="AlphaFoldDB" id="A0A6D2I5Q9"/>
<dbReference type="Proteomes" id="UP000467841">
    <property type="component" value="Unassembled WGS sequence"/>
</dbReference>
<sequence length="73" mass="8130">MRRFKSVTRRLGWNSALWFGVRSGATTREEKLAGTGDPKTVGSDEASHISIVDFIHRSSSSSISPFRLCSWSK</sequence>
<organism evidence="1 2">
    <name type="scientific">Microthlaspi erraticum</name>
    <dbReference type="NCBI Taxonomy" id="1685480"/>
    <lineage>
        <taxon>Eukaryota</taxon>
        <taxon>Viridiplantae</taxon>
        <taxon>Streptophyta</taxon>
        <taxon>Embryophyta</taxon>
        <taxon>Tracheophyta</taxon>
        <taxon>Spermatophyta</taxon>
        <taxon>Magnoliopsida</taxon>
        <taxon>eudicotyledons</taxon>
        <taxon>Gunneridae</taxon>
        <taxon>Pentapetalae</taxon>
        <taxon>rosids</taxon>
        <taxon>malvids</taxon>
        <taxon>Brassicales</taxon>
        <taxon>Brassicaceae</taxon>
        <taxon>Coluteocarpeae</taxon>
        <taxon>Microthlaspi</taxon>
    </lineage>
</organism>
<comment type="caution">
    <text evidence="1">The sequence shown here is derived from an EMBL/GenBank/DDBJ whole genome shotgun (WGS) entry which is preliminary data.</text>
</comment>
<keyword evidence="2" id="KW-1185">Reference proteome</keyword>
<protein>
    <submittedName>
        <fullName evidence="1">Uncharacterized protein</fullName>
    </submittedName>
</protein>
<evidence type="ECO:0000313" key="1">
    <source>
        <dbReference type="EMBL" id="CAA7022048.1"/>
    </source>
</evidence>
<dbReference type="EMBL" id="CACVBM020000666">
    <property type="protein sequence ID" value="CAA7022048.1"/>
    <property type="molecule type" value="Genomic_DNA"/>
</dbReference>
<accession>A0A6D2I5Q9</accession>